<dbReference type="PANTHER" id="PTHR12526">
    <property type="entry name" value="GLYCOSYLTRANSFERASE"/>
    <property type="match status" value="1"/>
</dbReference>
<evidence type="ECO:0000259" key="2">
    <source>
        <dbReference type="Pfam" id="PF13477"/>
    </source>
</evidence>
<dbReference type="InterPro" id="IPR001296">
    <property type="entry name" value="Glyco_trans_1"/>
</dbReference>
<feature type="domain" description="Glycosyltransferase subfamily 4-like N-terminal" evidence="2">
    <location>
        <begin position="47"/>
        <end position="115"/>
    </location>
</feature>
<dbReference type="SUPFAM" id="SSF53756">
    <property type="entry name" value="UDP-Glycosyltransferase/glycogen phosphorylase"/>
    <property type="match status" value="1"/>
</dbReference>
<protein>
    <recommendedName>
        <fullName evidence="5">Glycosyl transferase family 1</fullName>
    </recommendedName>
</protein>
<dbReference type="Proteomes" id="UP000217065">
    <property type="component" value="Unassembled WGS sequence"/>
</dbReference>
<proteinExistence type="predicted"/>
<reference evidence="3 4" key="1">
    <citation type="submission" date="2017-07" db="EMBL/GenBank/DDBJ databases">
        <title>Tetzosporium hominis gen.nov. sp.nov.</title>
        <authorList>
            <person name="Tetz G."/>
            <person name="Tetz V."/>
        </authorList>
    </citation>
    <scope>NUCLEOTIDE SEQUENCE [LARGE SCALE GENOMIC DNA]</scope>
    <source>
        <strain evidence="3 4">VT-49</strain>
    </source>
</reference>
<dbReference type="EMBL" id="NOKQ01000315">
    <property type="protein sequence ID" value="OZS76955.1"/>
    <property type="molecule type" value="Genomic_DNA"/>
</dbReference>
<dbReference type="OrthoDB" id="9806653at2"/>
<dbReference type="InterPro" id="IPR028098">
    <property type="entry name" value="Glyco_trans_4-like_N"/>
</dbReference>
<feature type="domain" description="Glycosyl transferase family 1" evidence="1">
    <location>
        <begin position="173"/>
        <end position="336"/>
    </location>
</feature>
<evidence type="ECO:0000259" key="1">
    <source>
        <dbReference type="Pfam" id="PF00534"/>
    </source>
</evidence>
<gene>
    <name evidence="3" type="ORF">CF394_13980</name>
</gene>
<dbReference type="Pfam" id="PF00534">
    <property type="entry name" value="Glycos_transf_1"/>
    <property type="match status" value="1"/>
</dbReference>
<evidence type="ECO:0000313" key="4">
    <source>
        <dbReference type="Proteomes" id="UP000217065"/>
    </source>
</evidence>
<name>A0A264W084_9BACL</name>
<dbReference type="Gene3D" id="3.40.50.2000">
    <property type="entry name" value="Glycogen Phosphorylase B"/>
    <property type="match status" value="2"/>
</dbReference>
<sequence length="364" mass="41683">MEKDTNKPKVMLHYILPPNTSGPNVSMERIENSWLKNYYYFGNLIQDERPGKTFNIRLLKKMIFQIKTFNPDIIHISGLQSAGLYAVLAARIAGCKKVITTVHGSSVDAIGFHPFLKLLYQTIIEPLTIRLSSRFYTVCYDMSNKFGLNEKSNFSGVIHNPVPIINEEKHRKNDFRNEIGINDKSMVVTYVGRMTYDKGLSYAIESVKQIKNKNIVFLFVGDGPYTTILKNELRKEIEDERVYILGKRNDVLKIMIASDVFLFPTLHENLSNALLEACAVGLAIVSTSVGGNKEVIINEENGLLIPPRDSEAIITAINRLYKNKDEREDFSMMAQKNVYEKFSQEKIYAMLKDLYDKTLHKEKY</sequence>
<evidence type="ECO:0008006" key="5">
    <source>
        <dbReference type="Google" id="ProtNLM"/>
    </source>
</evidence>
<dbReference type="RefSeq" id="WP_094944441.1">
    <property type="nucleotide sequence ID" value="NZ_NOKQ01000315.1"/>
</dbReference>
<organism evidence="3 4">
    <name type="scientific">Tetzosporium hominis</name>
    <dbReference type="NCBI Taxonomy" id="2020506"/>
    <lineage>
        <taxon>Bacteria</taxon>
        <taxon>Bacillati</taxon>
        <taxon>Bacillota</taxon>
        <taxon>Bacilli</taxon>
        <taxon>Bacillales</taxon>
        <taxon>Caryophanaceae</taxon>
        <taxon>Tetzosporium</taxon>
    </lineage>
</organism>
<keyword evidence="4" id="KW-1185">Reference proteome</keyword>
<accession>A0A264W084</accession>
<dbReference type="Pfam" id="PF13477">
    <property type="entry name" value="Glyco_trans_4_2"/>
    <property type="match status" value="1"/>
</dbReference>
<comment type="caution">
    <text evidence="3">The sequence shown here is derived from an EMBL/GenBank/DDBJ whole genome shotgun (WGS) entry which is preliminary data.</text>
</comment>
<dbReference type="AlphaFoldDB" id="A0A264W084"/>
<dbReference type="GO" id="GO:0016757">
    <property type="term" value="F:glycosyltransferase activity"/>
    <property type="evidence" value="ECO:0007669"/>
    <property type="project" value="InterPro"/>
</dbReference>
<evidence type="ECO:0000313" key="3">
    <source>
        <dbReference type="EMBL" id="OZS76955.1"/>
    </source>
</evidence>